<sequence length="161" mass="17350">MSGQVIVSDLRVNRPRDKEHLLQQLLASGDGVFSSMAEALLFAGSLGWSRGKSEAIKQSGEPIRYDVFRNMARAEAIIDAIAVLSCPGDALILSEDRTPERVEIFENYANGGLIILQGEIRSSHLTVSDTLIGLVRDAGLSDRGTSSGVPDDIRKLLASPE</sequence>
<dbReference type="Proteomes" id="UP001500305">
    <property type="component" value="Unassembled WGS sequence"/>
</dbReference>
<organism evidence="1 2">
    <name type="scientific">Kitasatospora cystarginea</name>
    <dbReference type="NCBI Taxonomy" id="58350"/>
    <lineage>
        <taxon>Bacteria</taxon>
        <taxon>Bacillati</taxon>
        <taxon>Actinomycetota</taxon>
        <taxon>Actinomycetes</taxon>
        <taxon>Kitasatosporales</taxon>
        <taxon>Streptomycetaceae</taxon>
        <taxon>Kitasatospora</taxon>
    </lineage>
</organism>
<gene>
    <name evidence="1" type="ORF">GCM10010430_29030</name>
</gene>
<protein>
    <recommendedName>
        <fullName evidence="3">DNA phosphorothioation-associated protein 4</fullName>
    </recommendedName>
</protein>
<accession>A0ABN3DZP9</accession>
<keyword evidence="2" id="KW-1185">Reference proteome</keyword>
<evidence type="ECO:0008006" key="3">
    <source>
        <dbReference type="Google" id="ProtNLM"/>
    </source>
</evidence>
<dbReference type="EMBL" id="BAAATR010000011">
    <property type="protein sequence ID" value="GAA2245363.1"/>
    <property type="molecule type" value="Genomic_DNA"/>
</dbReference>
<proteinExistence type="predicted"/>
<name>A0ABN3DZP9_9ACTN</name>
<dbReference type="InterPro" id="IPR023983">
    <property type="entry name" value="DNA_S_mod_dnd_assoc_4"/>
</dbReference>
<reference evidence="1 2" key="1">
    <citation type="journal article" date="2019" name="Int. J. Syst. Evol. Microbiol.">
        <title>The Global Catalogue of Microorganisms (GCM) 10K type strain sequencing project: providing services to taxonomists for standard genome sequencing and annotation.</title>
        <authorList>
            <consortium name="The Broad Institute Genomics Platform"/>
            <consortium name="The Broad Institute Genome Sequencing Center for Infectious Disease"/>
            <person name="Wu L."/>
            <person name="Ma J."/>
        </authorList>
    </citation>
    <scope>NUCLEOTIDE SEQUENCE [LARGE SCALE GENOMIC DNA]</scope>
    <source>
        <strain evidence="1 2">JCM 7356</strain>
    </source>
</reference>
<evidence type="ECO:0000313" key="1">
    <source>
        <dbReference type="EMBL" id="GAA2245363.1"/>
    </source>
</evidence>
<comment type="caution">
    <text evidence="1">The sequence shown here is derived from an EMBL/GenBank/DDBJ whole genome shotgun (WGS) entry which is preliminary data.</text>
</comment>
<dbReference type="NCBIfam" id="TIGR04062">
    <property type="entry name" value="dnd_assoc_4"/>
    <property type="match status" value="1"/>
</dbReference>
<dbReference type="RefSeq" id="WP_344636764.1">
    <property type="nucleotide sequence ID" value="NZ_BAAATR010000011.1"/>
</dbReference>
<evidence type="ECO:0000313" key="2">
    <source>
        <dbReference type="Proteomes" id="UP001500305"/>
    </source>
</evidence>